<accession>A0A917DGX9</accession>
<proteinExistence type="predicted"/>
<keyword evidence="3" id="KW-1185">Reference proteome</keyword>
<dbReference type="Proteomes" id="UP000613160">
    <property type="component" value="Unassembled WGS sequence"/>
</dbReference>
<dbReference type="EMBL" id="BMJJ01000015">
    <property type="protein sequence ID" value="GGD39608.1"/>
    <property type="molecule type" value="Genomic_DNA"/>
</dbReference>
<sequence length="124" mass="13994">MQKLRRAARQRRTQGNQILRQIEVEFVDAHRALFNGNPPGLAAERMKTECTCGEKPKRPLPIVILGRRPGIHAAKVSHCFGAGLPRCRLGMDPRGQGPEDDELERQEASEGSADLTDQRQRAWW</sequence>
<reference evidence="2" key="2">
    <citation type="submission" date="2020-09" db="EMBL/GenBank/DDBJ databases">
        <authorList>
            <person name="Sun Q."/>
            <person name="Zhou Y."/>
        </authorList>
    </citation>
    <scope>NUCLEOTIDE SEQUENCE</scope>
    <source>
        <strain evidence="2">CGMCC 1.15493</strain>
    </source>
</reference>
<feature type="region of interest" description="Disordered" evidence="1">
    <location>
        <begin position="87"/>
        <end position="124"/>
    </location>
</feature>
<organism evidence="2 3">
    <name type="scientific">Aureimonas glaciei</name>
    <dbReference type="NCBI Taxonomy" id="1776957"/>
    <lineage>
        <taxon>Bacteria</taxon>
        <taxon>Pseudomonadati</taxon>
        <taxon>Pseudomonadota</taxon>
        <taxon>Alphaproteobacteria</taxon>
        <taxon>Hyphomicrobiales</taxon>
        <taxon>Aurantimonadaceae</taxon>
        <taxon>Aureimonas</taxon>
    </lineage>
</organism>
<gene>
    <name evidence="2" type="ORF">GCM10011335_47900</name>
</gene>
<protein>
    <submittedName>
        <fullName evidence="2">Uncharacterized protein</fullName>
    </submittedName>
</protein>
<reference evidence="2" key="1">
    <citation type="journal article" date="2014" name="Int. J. Syst. Evol. Microbiol.">
        <title>Complete genome sequence of Corynebacterium casei LMG S-19264T (=DSM 44701T), isolated from a smear-ripened cheese.</title>
        <authorList>
            <consortium name="US DOE Joint Genome Institute (JGI-PGF)"/>
            <person name="Walter F."/>
            <person name="Albersmeier A."/>
            <person name="Kalinowski J."/>
            <person name="Ruckert C."/>
        </authorList>
    </citation>
    <scope>NUCLEOTIDE SEQUENCE</scope>
    <source>
        <strain evidence="2">CGMCC 1.15493</strain>
    </source>
</reference>
<name>A0A917DGX9_9HYPH</name>
<evidence type="ECO:0000313" key="2">
    <source>
        <dbReference type="EMBL" id="GGD39608.1"/>
    </source>
</evidence>
<evidence type="ECO:0000313" key="3">
    <source>
        <dbReference type="Proteomes" id="UP000613160"/>
    </source>
</evidence>
<dbReference type="AlphaFoldDB" id="A0A917DGX9"/>
<evidence type="ECO:0000256" key="1">
    <source>
        <dbReference type="SAM" id="MobiDB-lite"/>
    </source>
</evidence>
<comment type="caution">
    <text evidence="2">The sequence shown here is derived from an EMBL/GenBank/DDBJ whole genome shotgun (WGS) entry which is preliminary data.</text>
</comment>